<dbReference type="VEuPathDB" id="FungiDB:FPRO_13600"/>
<dbReference type="Gene3D" id="3.40.50.1820">
    <property type="entry name" value="alpha/beta hydrolase"/>
    <property type="match status" value="1"/>
</dbReference>
<evidence type="ECO:0000256" key="1">
    <source>
        <dbReference type="ARBA" id="ARBA00010088"/>
    </source>
</evidence>
<comment type="similarity">
    <text evidence="1">Belongs to the peptidase S33 family.</text>
</comment>
<dbReference type="PRINTS" id="PR00412">
    <property type="entry name" value="EPOXHYDRLASE"/>
</dbReference>
<dbReference type="InterPro" id="IPR016292">
    <property type="entry name" value="Epoxide_hydrolase"/>
</dbReference>
<evidence type="ECO:0000256" key="5">
    <source>
        <dbReference type="SAM" id="SignalP"/>
    </source>
</evidence>
<dbReference type="InterPro" id="IPR029058">
    <property type="entry name" value="AB_hydrolase_fold"/>
</dbReference>
<dbReference type="GO" id="GO:0097176">
    <property type="term" value="P:epoxide metabolic process"/>
    <property type="evidence" value="ECO:0007669"/>
    <property type="project" value="TreeGrafter"/>
</dbReference>
<dbReference type="EMBL" id="FJOF01000012">
    <property type="protein sequence ID" value="CZR47933.1"/>
    <property type="molecule type" value="Genomic_DNA"/>
</dbReference>
<dbReference type="GeneID" id="42058463"/>
<name>A0A1L7W5N6_FUSPR</name>
<proteinExistence type="inferred from homology"/>
<feature type="domain" description="Epoxide hydrolase N-terminal" evidence="6">
    <location>
        <begin position="34"/>
        <end position="137"/>
    </location>
</feature>
<dbReference type="PANTHER" id="PTHR21661:SF35">
    <property type="entry name" value="EPOXIDE HYDROLASE"/>
    <property type="match status" value="1"/>
</dbReference>
<dbReference type="PIRSF" id="PIRSF001112">
    <property type="entry name" value="Epoxide_hydrolase"/>
    <property type="match status" value="1"/>
</dbReference>
<feature type="active site" description="Proton acceptor" evidence="4">
    <location>
        <position position="383"/>
    </location>
</feature>
<feature type="signal peptide" evidence="5">
    <location>
        <begin position="1"/>
        <end position="19"/>
    </location>
</feature>
<keyword evidence="8" id="KW-1185">Reference proteome</keyword>
<dbReference type="InterPro" id="IPR000639">
    <property type="entry name" value="Epox_hydrolase-like"/>
</dbReference>
<dbReference type="PANTHER" id="PTHR21661">
    <property type="entry name" value="EPOXIDE HYDROLASE 1-RELATED"/>
    <property type="match status" value="1"/>
</dbReference>
<dbReference type="Pfam" id="PF06441">
    <property type="entry name" value="EHN"/>
    <property type="match status" value="1"/>
</dbReference>
<keyword evidence="3 7" id="KW-0378">Hydrolase</keyword>
<dbReference type="InterPro" id="IPR010497">
    <property type="entry name" value="Epoxide_hydro_N"/>
</dbReference>
<evidence type="ECO:0000313" key="8">
    <source>
        <dbReference type="Proteomes" id="UP000183971"/>
    </source>
</evidence>
<keyword evidence="2" id="KW-0058">Aromatic hydrocarbons catabolism</keyword>
<feature type="active site" description="Nucleophile" evidence="4">
    <location>
        <position position="196"/>
    </location>
</feature>
<evidence type="ECO:0000313" key="7">
    <source>
        <dbReference type="EMBL" id="CZR47933.1"/>
    </source>
</evidence>
<sequence length="406" mass="45727">MRPFLSIPFLTSSLFLVTASPMSRDGKGSSFNLKPFTVDLSDGVPHMIDLAERTRLPTEGDYFDPNAGISLETLQSLRKELIENFDWNAEQQELNKLHHFTAEIENQTIHFIHQQSDNPEAIPLVLNHGWPGSFLEFIPLIEKLRDDFHIIIPSLPGFAFSSAPPPTWTVDDTARLFNTLMTKVLGYPKYAAYGTDWGSGVAYSLYANFNTSVRLVHLSFLPFVPLYRTQLAAEGIKLSPLEEFEAQVAEEWATTGNAYYMEQATKPNTIGLALYDNPVGQLSWIVEKLIVWSDPRAGTPPSVLDHNEMLKTVALYYLTKSFASSVYIYYSNPNGFMTNYTKAETDAPLLFSAFKYNPGFWPPELVGRVGNLVSYKNHEFGGHFSGLDNPVALAEDLKDIKKYWGR</sequence>
<evidence type="ECO:0000259" key="6">
    <source>
        <dbReference type="Pfam" id="PF06441"/>
    </source>
</evidence>
<organism evidence="7 8">
    <name type="scientific">Fusarium proliferatum (strain ET1)</name>
    <name type="common">Orchid endophyte fungus</name>
    <dbReference type="NCBI Taxonomy" id="1227346"/>
    <lineage>
        <taxon>Eukaryota</taxon>
        <taxon>Fungi</taxon>
        <taxon>Dikarya</taxon>
        <taxon>Ascomycota</taxon>
        <taxon>Pezizomycotina</taxon>
        <taxon>Sordariomycetes</taxon>
        <taxon>Hypocreomycetidae</taxon>
        <taxon>Hypocreales</taxon>
        <taxon>Nectriaceae</taxon>
        <taxon>Fusarium</taxon>
        <taxon>Fusarium fujikuroi species complex</taxon>
    </lineage>
</organism>
<evidence type="ECO:0000256" key="2">
    <source>
        <dbReference type="ARBA" id="ARBA00022797"/>
    </source>
</evidence>
<evidence type="ECO:0000256" key="4">
    <source>
        <dbReference type="PIRSR" id="PIRSR001112-1"/>
    </source>
</evidence>
<dbReference type="RefSeq" id="XP_031088466.1">
    <property type="nucleotide sequence ID" value="XM_031223071.1"/>
</dbReference>
<keyword evidence="5" id="KW-0732">Signal</keyword>
<dbReference type="SUPFAM" id="SSF53474">
    <property type="entry name" value="alpha/beta-Hydrolases"/>
    <property type="match status" value="1"/>
</dbReference>
<dbReference type="GO" id="GO:0004301">
    <property type="term" value="F:epoxide hydrolase activity"/>
    <property type="evidence" value="ECO:0007669"/>
    <property type="project" value="TreeGrafter"/>
</dbReference>
<feature type="active site" description="Proton donor" evidence="4">
    <location>
        <position position="329"/>
    </location>
</feature>
<reference evidence="8" key="1">
    <citation type="journal article" date="2016" name="Genome Biol. Evol.">
        <title>Comparative 'omics' of the Fusarium fujikuroi species complex highlights differences in genetic potential and metabolite synthesis.</title>
        <authorList>
            <person name="Niehaus E.-M."/>
            <person name="Muensterkoetter M."/>
            <person name="Proctor R.H."/>
            <person name="Brown D.W."/>
            <person name="Sharon A."/>
            <person name="Idan Y."/>
            <person name="Oren-Young L."/>
            <person name="Sieber C.M."/>
            <person name="Novak O."/>
            <person name="Pencik A."/>
            <person name="Tarkowska D."/>
            <person name="Hromadova K."/>
            <person name="Freeman S."/>
            <person name="Maymon M."/>
            <person name="Elazar M."/>
            <person name="Youssef S.A."/>
            <person name="El-Shabrawy E.S.M."/>
            <person name="Shalaby A.B.A."/>
            <person name="Houterman P."/>
            <person name="Brock N.L."/>
            <person name="Burkhardt I."/>
            <person name="Tsavkelova E.A."/>
            <person name="Dickschat J.S."/>
            <person name="Galuszka P."/>
            <person name="Gueldener U."/>
            <person name="Tudzynski B."/>
        </authorList>
    </citation>
    <scope>NUCLEOTIDE SEQUENCE [LARGE SCALE GENOMIC DNA]</scope>
    <source>
        <strain evidence="8">ET1</strain>
    </source>
</reference>
<dbReference type="AlphaFoldDB" id="A0A1L7W5N6"/>
<evidence type="ECO:0000256" key="3">
    <source>
        <dbReference type="ARBA" id="ARBA00022801"/>
    </source>
</evidence>
<accession>A0A1L7W5N6</accession>
<protein>
    <submittedName>
        <fullName evidence="7">Related to epoxide hydrolase</fullName>
    </submittedName>
</protein>
<gene>
    <name evidence="7" type="ORF">FPRO_13600</name>
</gene>
<comment type="caution">
    <text evidence="7">The sequence shown here is derived from an EMBL/GenBank/DDBJ whole genome shotgun (WGS) entry which is preliminary data.</text>
</comment>
<dbReference type="Proteomes" id="UP000183971">
    <property type="component" value="Unassembled WGS sequence"/>
</dbReference>
<feature type="chain" id="PRO_5012566691" evidence="5">
    <location>
        <begin position="20"/>
        <end position="406"/>
    </location>
</feature>